<keyword evidence="1 3" id="KW-0328">Glycosyltransferase</keyword>
<evidence type="ECO:0000256" key="1">
    <source>
        <dbReference type="ARBA" id="ARBA00022676"/>
    </source>
</evidence>
<dbReference type="InterPro" id="IPR051199">
    <property type="entry name" value="LPS_LOS_Heptosyltrfase"/>
</dbReference>
<evidence type="ECO:0000313" key="3">
    <source>
        <dbReference type="EMBL" id="MEA9355912.1"/>
    </source>
</evidence>
<keyword evidence="4" id="KW-1185">Reference proteome</keyword>
<dbReference type="InterPro" id="IPR002201">
    <property type="entry name" value="Glyco_trans_9"/>
</dbReference>
<dbReference type="EMBL" id="JAYGJQ010000001">
    <property type="protein sequence ID" value="MEA9355912.1"/>
    <property type="molecule type" value="Genomic_DNA"/>
</dbReference>
<accession>A0ABU5VS87</accession>
<name>A0ABU5VS87_9BACT</name>
<dbReference type="GO" id="GO:0016757">
    <property type="term" value="F:glycosyltransferase activity"/>
    <property type="evidence" value="ECO:0007669"/>
    <property type="project" value="UniProtKB-KW"/>
</dbReference>
<comment type="caution">
    <text evidence="3">The sequence shown here is derived from an EMBL/GenBank/DDBJ whole genome shotgun (WGS) entry which is preliminary data.</text>
</comment>
<reference evidence="3 4" key="1">
    <citation type="submission" date="2023-11" db="EMBL/GenBank/DDBJ databases">
        <title>A Novel Polar Bacteriovorax (B. antarcticus) Isolated from the Biocrust in Antarctica.</title>
        <authorList>
            <person name="Mun W."/>
            <person name="Choi S.Y."/>
            <person name="Mitchell R.J."/>
        </authorList>
    </citation>
    <scope>NUCLEOTIDE SEQUENCE [LARGE SCALE GENOMIC DNA]</scope>
    <source>
        <strain evidence="3 4">PP10</strain>
    </source>
</reference>
<gene>
    <name evidence="3" type="ORF">SHI21_06860</name>
</gene>
<dbReference type="Proteomes" id="UP001302274">
    <property type="component" value="Unassembled WGS sequence"/>
</dbReference>
<dbReference type="SUPFAM" id="SSF53756">
    <property type="entry name" value="UDP-Glycosyltransferase/glycogen phosphorylase"/>
    <property type="match status" value="1"/>
</dbReference>
<proteinExistence type="predicted"/>
<dbReference type="PANTHER" id="PTHR30160">
    <property type="entry name" value="TETRAACYLDISACCHARIDE 4'-KINASE-RELATED"/>
    <property type="match status" value="1"/>
</dbReference>
<keyword evidence="2 3" id="KW-0808">Transferase</keyword>
<evidence type="ECO:0000313" key="4">
    <source>
        <dbReference type="Proteomes" id="UP001302274"/>
    </source>
</evidence>
<dbReference type="RefSeq" id="WP_323575555.1">
    <property type="nucleotide sequence ID" value="NZ_JAYGJQ010000001.1"/>
</dbReference>
<protein>
    <submittedName>
        <fullName evidence="3">Glycosyltransferase family 9 protein</fullName>
        <ecNumber evidence="3">2.4.-.-</ecNumber>
    </submittedName>
</protein>
<dbReference type="CDD" id="cd03789">
    <property type="entry name" value="GT9_LPS_heptosyltransferase"/>
    <property type="match status" value="1"/>
</dbReference>
<dbReference type="Pfam" id="PF01075">
    <property type="entry name" value="Glyco_transf_9"/>
    <property type="match status" value="1"/>
</dbReference>
<evidence type="ECO:0000256" key="2">
    <source>
        <dbReference type="ARBA" id="ARBA00022679"/>
    </source>
</evidence>
<dbReference type="EC" id="2.4.-.-" evidence="3"/>
<organism evidence="3 4">
    <name type="scientific">Bacteriovorax antarcticus</name>
    <dbReference type="NCBI Taxonomy" id="3088717"/>
    <lineage>
        <taxon>Bacteria</taxon>
        <taxon>Pseudomonadati</taxon>
        <taxon>Bdellovibrionota</taxon>
        <taxon>Bacteriovoracia</taxon>
        <taxon>Bacteriovoracales</taxon>
        <taxon>Bacteriovoracaceae</taxon>
        <taxon>Bacteriovorax</taxon>
    </lineage>
</organism>
<dbReference type="Gene3D" id="3.40.50.2000">
    <property type="entry name" value="Glycogen Phosphorylase B"/>
    <property type="match status" value="2"/>
</dbReference>
<sequence length="337" mass="38675">MKIKKVLIIRFSSFGDIVQCSSVVELIRQKYPEAVIDWVTRSEFDYLVKLNHDVNHVWSFNKKLGFKGLLDLGMKLRAENYDHVYDAHNNLRSSLLSLMMRFKLLQKPNWLTRSKDRFKRILLFTFRINTFPKPFKGIHSYRAPLLKWGIAPNDDEKLVTWDFKPEARAKVSPFLKDKKTIVLVPSAAWEMKRWPLPLWKKLISIMPEHNFVVLGGKEDHFCEELKAIDPSRVENLAGKLSLVESCALIEKSELVISADTGLLHVADVLGIKALSLMGPTAFGFTTGKQIHTMEVDLPCRPCTKDGRGSCSQDVYQKCMVDITPEMVSLEAQRILRE</sequence>